<dbReference type="Pfam" id="PF05069">
    <property type="entry name" value="Phage_tail_S"/>
    <property type="match status" value="1"/>
</dbReference>
<reference evidence="2 3" key="1">
    <citation type="submission" date="2019-07" db="EMBL/GenBank/DDBJ databases">
        <title>Complete genome sequence of Comamonas sp. NLF 7-7 isolated from livestock.</title>
        <authorList>
            <person name="Kim D.H."/>
            <person name="Kim J.G."/>
        </authorList>
    </citation>
    <scope>NUCLEOTIDE SEQUENCE [LARGE SCALE GENOMIC DNA]</scope>
    <source>
        <strain evidence="2 3">NLF 7-7</strain>
    </source>
</reference>
<dbReference type="KEGG" id="cof:FOZ74_01510"/>
<sequence length="158" mass="17886">MLTIDVEDSGFRQYLADLQARLGDLTEAMQAIGQEMENRIRARFKTETDPDGRKWAQWAESTRESYPYPGTPAAEAMGKPGTGRILDRYGDMLGHLNWDADATSVRVGFAQHYATFHEFGTWKMPRRGLIFQDPESGHLAPADEQAVIDILQDWLLPD</sequence>
<evidence type="ECO:0000256" key="1">
    <source>
        <dbReference type="SAM" id="MobiDB-lite"/>
    </source>
</evidence>
<dbReference type="Proteomes" id="UP000321199">
    <property type="component" value="Chromosome"/>
</dbReference>
<proteinExistence type="predicted"/>
<gene>
    <name evidence="2" type="ORF">FOZ74_01510</name>
</gene>
<keyword evidence="3" id="KW-1185">Reference proteome</keyword>
<protein>
    <submittedName>
        <fullName evidence="2">Virion morphogenesis protein</fullName>
    </submittedName>
</protein>
<dbReference type="EMBL" id="CP042344">
    <property type="protein sequence ID" value="QEA11816.1"/>
    <property type="molecule type" value="Genomic_DNA"/>
</dbReference>
<dbReference type="InterPro" id="IPR006522">
    <property type="entry name" value="Phage_virion_morphogenesis"/>
</dbReference>
<dbReference type="RefSeq" id="WP_146911355.1">
    <property type="nucleotide sequence ID" value="NZ_CP042344.1"/>
</dbReference>
<dbReference type="AlphaFoldDB" id="A0A5B8RQK0"/>
<name>A0A5B8RQK0_9BURK</name>
<dbReference type="OrthoDB" id="2081253at2"/>
<evidence type="ECO:0000313" key="3">
    <source>
        <dbReference type="Proteomes" id="UP000321199"/>
    </source>
</evidence>
<feature type="region of interest" description="Disordered" evidence="1">
    <location>
        <begin position="60"/>
        <end position="80"/>
    </location>
</feature>
<organism evidence="2 3">
    <name type="scientific">Comamonas flocculans</name>
    <dbReference type="NCBI Taxonomy" id="2597701"/>
    <lineage>
        <taxon>Bacteria</taxon>
        <taxon>Pseudomonadati</taxon>
        <taxon>Pseudomonadota</taxon>
        <taxon>Betaproteobacteria</taxon>
        <taxon>Burkholderiales</taxon>
        <taxon>Comamonadaceae</taxon>
        <taxon>Comamonas</taxon>
    </lineage>
</organism>
<evidence type="ECO:0000313" key="2">
    <source>
        <dbReference type="EMBL" id="QEA11816.1"/>
    </source>
</evidence>
<accession>A0A5B8RQK0</accession>